<name>S8B3R7_PENO1</name>
<feature type="region of interest" description="Disordered" evidence="1">
    <location>
        <begin position="38"/>
        <end position="78"/>
    </location>
</feature>
<organism evidence="2 3">
    <name type="scientific">Penicillium oxalicum (strain 114-2 / CGMCC 5302)</name>
    <name type="common">Penicillium decumbens</name>
    <dbReference type="NCBI Taxonomy" id="933388"/>
    <lineage>
        <taxon>Eukaryota</taxon>
        <taxon>Fungi</taxon>
        <taxon>Dikarya</taxon>
        <taxon>Ascomycota</taxon>
        <taxon>Pezizomycotina</taxon>
        <taxon>Eurotiomycetes</taxon>
        <taxon>Eurotiomycetidae</taxon>
        <taxon>Eurotiales</taxon>
        <taxon>Aspergillaceae</taxon>
        <taxon>Penicillium</taxon>
    </lineage>
</organism>
<evidence type="ECO:0000256" key="1">
    <source>
        <dbReference type="SAM" id="MobiDB-lite"/>
    </source>
</evidence>
<protein>
    <submittedName>
        <fullName evidence="2">Uncharacterized protein</fullName>
    </submittedName>
</protein>
<dbReference type="EMBL" id="KB644411">
    <property type="protein sequence ID" value="EPS29177.1"/>
    <property type="molecule type" value="Genomic_DNA"/>
</dbReference>
<gene>
    <name evidence="2" type="ORF">PDE_04126</name>
</gene>
<dbReference type="HOGENOM" id="CLU_2622788_0_0_1"/>
<dbReference type="Proteomes" id="UP000019376">
    <property type="component" value="Unassembled WGS sequence"/>
</dbReference>
<reference evidence="2 3" key="1">
    <citation type="journal article" date="2013" name="PLoS ONE">
        <title>Genomic and secretomic analyses reveal unique features of the lignocellulolytic enzyme system of Penicillium decumbens.</title>
        <authorList>
            <person name="Liu G."/>
            <person name="Zhang L."/>
            <person name="Wei X."/>
            <person name="Zou G."/>
            <person name="Qin Y."/>
            <person name="Ma L."/>
            <person name="Li J."/>
            <person name="Zheng H."/>
            <person name="Wang S."/>
            <person name="Wang C."/>
            <person name="Xun L."/>
            <person name="Zhao G.-P."/>
            <person name="Zhou Z."/>
            <person name="Qu Y."/>
        </authorList>
    </citation>
    <scope>NUCLEOTIDE SEQUENCE [LARGE SCALE GENOMIC DNA]</scope>
    <source>
        <strain evidence="3">114-2 / CGMCC 5302</strain>
    </source>
</reference>
<dbReference type="AlphaFoldDB" id="S8B3R7"/>
<keyword evidence="3" id="KW-1185">Reference proteome</keyword>
<feature type="compositionally biased region" description="Polar residues" evidence="1">
    <location>
        <begin position="57"/>
        <end position="69"/>
    </location>
</feature>
<evidence type="ECO:0000313" key="3">
    <source>
        <dbReference type="Proteomes" id="UP000019376"/>
    </source>
</evidence>
<sequence>MFDEPVAWYMANDYELSNYGTETPLMSEVGQVGEKIDLEDSSRQRLRSSPLRDSFMQVGSAQQKYQPSSKLRLGVPLA</sequence>
<evidence type="ECO:0000313" key="2">
    <source>
        <dbReference type="EMBL" id="EPS29177.1"/>
    </source>
</evidence>
<accession>S8B3R7</accession>
<proteinExistence type="predicted"/>